<reference evidence="1" key="1">
    <citation type="submission" date="2020-03" db="EMBL/GenBank/DDBJ databases">
        <title>The deep terrestrial virosphere.</title>
        <authorList>
            <person name="Holmfeldt K."/>
            <person name="Nilsson E."/>
            <person name="Simone D."/>
            <person name="Lopez-Fernandez M."/>
            <person name="Wu X."/>
            <person name="de Brujin I."/>
            <person name="Lundin D."/>
            <person name="Andersson A."/>
            <person name="Bertilsson S."/>
            <person name="Dopson M."/>
        </authorList>
    </citation>
    <scope>NUCLEOTIDE SEQUENCE</scope>
    <source>
        <strain evidence="1">MM171A02438</strain>
    </source>
</reference>
<dbReference type="EMBL" id="MT143915">
    <property type="protein sequence ID" value="QJH92732.1"/>
    <property type="molecule type" value="Genomic_DNA"/>
</dbReference>
<evidence type="ECO:0000313" key="1">
    <source>
        <dbReference type="EMBL" id="QJH92732.1"/>
    </source>
</evidence>
<dbReference type="AlphaFoldDB" id="A0A6M3X4R9"/>
<organism evidence="1">
    <name type="scientific">viral metagenome</name>
    <dbReference type="NCBI Taxonomy" id="1070528"/>
    <lineage>
        <taxon>unclassified sequences</taxon>
        <taxon>metagenomes</taxon>
        <taxon>organismal metagenomes</taxon>
    </lineage>
</organism>
<name>A0A6M3X4R9_9ZZZZ</name>
<accession>A0A6M3X4R9</accession>
<gene>
    <name evidence="1" type="ORF">MM171A02438_0006</name>
</gene>
<proteinExistence type="predicted"/>
<sequence length="145" mass="17196">MVFTINKRRIKITTNADFELKELFISFHTFHNKGFHDALDIGMRLILKEINKIDYMDYEIRELDNKKGQLIALKEKFKDIDPILTKVEREKLSGEEELEKERLEALKSLLKKPYSSWTAPNRSHAKAVGKFKTKEELKKWVTEKQ</sequence>
<protein>
    <submittedName>
        <fullName evidence="1">Uncharacterized protein</fullName>
    </submittedName>
</protein>